<evidence type="ECO:0000259" key="24">
    <source>
        <dbReference type="PROSITE" id="PS51677"/>
    </source>
</evidence>
<keyword evidence="14" id="KW-0325">Glycoprotein</keyword>
<evidence type="ECO:0000256" key="6">
    <source>
        <dbReference type="ARBA" id="ARBA00022512"/>
    </source>
</evidence>
<keyword evidence="9" id="KW-0479">Metal-binding</keyword>
<evidence type="ECO:0000256" key="14">
    <source>
        <dbReference type="ARBA" id="ARBA00023180"/>
    </source>
</evidence>
<dbReference type="FunFam" id="3.20.20.370:FF:000004">
    <property type="entry name" value="Related to Chitin deacetylase"/>
    <property type="match status" value="1"/>
</dbReference>
<keyword evidence="7" id="KW-0964">Secreted</keyword>
<dbReference type="Gene3D" id="3.40.50.10480">
    <property type="entry name" value="Probable brix-domain ribosomal biogenesis protein"/>
    <property type="match status" value="1"/>
</dbReference>
<comment type="caution">
    <text evidence="25">The sequence shown here is derived from an EMBL/GenBank/DDBJ whole genome shotgun (WGS) entry which is preliminary data.</text>
</comment>
<evidence type="ECO:0000256" key="22">
    <source>
        <dbReference type="SAM" id="MobiDB-lite"/>
    </source>
</evidence>
<dbReference type="InterPro" id="IPR011330">
    <property type="entry name" value="Glyco_hydro/deAcase_b/a-brl"/>
</dbReference>
<keyword evidence="10" id="KW-0732">Signal</keyword>
<dbReference type="GO" id="GO:0098552">
    <property type="term" value="C:side of membrane"/>
    <property type="evidence" value="ECO:0007669"/>
    <property type="project" value="UniProtKB-KW"/>
</dbReference>
<dbReference type="SMART" id="SM00879">
    <property type="entry name" value="Brix"/>
    <property type="match status" value="1"/>
</dbReference>
<keyword evidence="17" id="KW-0449">Lipoprotein</keyword>
<dbReference type="InterPro" id="IPR044281">
    <property type="entry name" value="IMP4/RPF1"/>
</dbReference>
<evidence type="ECO:0000313" key="26">
    <source>
        <dbReference type="Proteomes" id="UP000298390"/>
    </source>
</evidence>
<dbReference type="GO" id="GO:0004099">
    <property type="term" value="F:chitin deacetylase activity"/>
    <property type="evidence" value="ECO:0007669"/>
    <property type="project" value="UniProtKB-EC"/>
</dbReference>
<protein>
    <recommendedName>
        <fullName evidence="20">chitin deacetylase</fullName>
        <ecNumber evidence="20">3.5.1.41</ecNumber>
    </recommendedName>
</protein>
<dbReference type="GO" id="GO:0009272">
    <property type="term" value="P:fungal-type cell wall biogenesis"/>
    <property type="evidence" value="ECO:0007669"/>
    <property type="project" value="UniProtKB-ARBA"/>
</dbReference>
<dbReference type="STRING" id="34475.A0A4Y9Z4U9"/>
<evidence type="ECO:0000256" key="10">
    <source>
        <dbReference type="ARBA" id="ARBA00022729"/>
    </source>
</evidence>
<evidence type="ECO:0000256" key="18">
    <source>
        <dbReference type="ARBA" id="ARBA00023316"/>
    </source>
</evidence>
<comment type="subcellular location">
    <subcellularLocation>
        <location evidence="3">Cell membrane</location>
        <topology evidence="3">Lipid-anchor</topology>
        <topology evidence="3">GPI-anchor</topology>
    </subcellularLocation>
    <subcellularLocation>
        <location evidence="2">Secreted</location>
        <location evidence="2">Cell wall</location>
    </subcellularLocation>
</comment>
<dbReference type="PROSITE" id="PS51677">
    <property type="entry name" value="NODB"/>
    <property type="match status" value="1"/>
</dbReference>
<comment type="catalytic activity">
    <reaction evidence="21">
        <text>[(1-&gt;4)-N-acetyl-beta-D-glucosaminyl](n) + n H2O = chitosan + n acetate</text>
        <dbReference type="Rhea" id="RHEA:10464"/>
        <dbReference type="Rhea" id="RHEA-COMP:9593"/>
        <dbReference type="Rhea" id="RHEA-COMP:9597"/>
        <dbReference type="ChEBI" id="CHEBI:15377"/>
        <dbReference type="ChEBI" id="CHEBI:17029"/>
        <dbReference type="ChEBI" id="CHEBI:30089"/>
        <dbReference type="ChEBI" id="CHEBI:57704"/>
        <dbReference type="EC" id="3.5.1.41"/>
    </reaction>
    <physiologicalReaction direction="left-to-right" evidence="21">
        <dbReference type="Rhea" id="RHEA:10465"/>
    </physiologicalReaction>
</comment>
<dbReference type="GO" id="GO:0005886">
    <property type="term" value="C:plasma membrane"/>
    <property type="evidence" value="ECO:0007669"/>
    <property type="project" value="UniProtKB-SubCell"/>
</dbReference>
<dbReference type="PANTHER" id="PTHR22734:SF3">
    <property type="entry name" value="RIBOSOME PRODUCTION FACTOR 1"/>
    <property type="match status" value="1"/>
</dbReference>
<comment type="similarity">
    <text evidence="4">Belongs to the polysaccharide deacetylase family.</text>
</comment>
<evidence type="ECO:0000256" key="17">
    <source>
        <dbReference type="ARBA" id="ARBA00023288"/>
    </source>
</evidence>
<name>A0A4Y9Z4U9_9APHY</name>
<evidence type="ECO:0000256" key="20">
    <source>
        <dbReference type="ARBA" id="ARBA00024056"/>
    </source>
</evidence>
<feature type="compositionally biased region" description="Polar residues" evidence="22">
    <location>
        <begin position="73"/>
        <end position="84"/>
    </location>
</feature>
<keyword evidence="18" id="KW-0961">Cell wall biogenesis/degradation</keyword>
<evidence type="ECO:0000256" key="3">
    <source>
        <dbReference type="ARBA" id="ARBA00004609"/>
    </source>
</evidence>
<dbReference type="SUPFAM" id="SSF52954">
    <property type="entry name" value="Class II aaRS ABD-related"/>
    <property type="match status" value="1"/>
</dbReference>
<dbReference type="GO" id="GO:0000272">
    <property type="term" value="P:polysaccharide catabolic process"/>
    <property type="evidence" value="ECO:0007669"/>
    <property type="project" value="UniProtKB-KW"/>
</dbReference>
<dbReference type="GO" id="GO:0042134">
    <property type="term" value="F:rRNA primary transcript binding"/>
    <property type="evidence" value="ECO:0007669"/>
    <property type="project" value="InterPro"/>
</dbReference>
<dbReference type="GO" id="GO:0000470">
    <property type="term" value="P:maturation of LSU-rRNA"/>
    <property type="evidence" value="ECO:0007669"/>
    <property type="project" value="TreeGrafter"/>
</dbReference>
<keyword evidence="11" id="KW-0378">Hydrolase</keyword>
<dbReference type="EMBL" id="SEKV01000020">
    <property type="protein sequence ID" value="TFY68908.1"/>
    <property type="molecule type" value="Genomic_DNA"/>
</dbReference>
<evidence type="ECO:0000256" key="2">
    <source>
        <dbReference type="ARBA" id="ARBA00004191"/>
    </source>
</evidence>
<keyword evidence="13" id="KW-0472">Membrane</keyword>
<feature type="compositionally biased region" description="Low complexity" evidence="22">
    <location>
        <begin position="721"/>
        <end position="737"/>
    </location>
</feature>
<dbReference type="GO" id="GO:0030687">
    <property type="term" value="C:preribosome, large subunit precursor"/>
    <property type="evidence" value="ECO:0007669"/>
    <property type="project" value="TreeGrafter"/>
</dbReference>
<evidence type="ECO:0000256" key="4">
    <source>
        <dbReference type="ARBA" id="ARBA00010973"/>
    </source>
</evidence>
<evidence type="ECO:0000256" key="1">
    <source>
        <dbReference type="ARBA" id="ARBA00001941"/>
    </source>
</evidence>
<gene>
    <name evidence="25" type="ORF">EVJ58_g709</name>
</gene>
<dbReference type="InterPro" id="IPR007109">
    <property type="entry name" value="Brix"/>
</dbReference>
<dbReference type="GO" id="GO:0005730">
    <property type="term" value="C:nucleolus"/>
    <property type="evidence" value="ECO:0007669"/>
    <property type="project" value="TreeGrafter"/>
</dbReference>
<evidence type="ECO:0000256" key="5">
    <source>
        <dbReference type="ARBA" id="ARBA00022475"/>
    </source>
</evidence>
<feature type="compositionally biased region" description="Basic and acidic residues" evidence="22">
    <location>
        <begin position="16"/>
        <end position="34"/>
    </location>
</feature>
<feature type="compositionally biased region" description="Polar residues" evidence="22">
    <location>
        <begin position="1"/>
        <end position="12"/>
    </location>
</feature>
<feature type="region of interest" description="Disordered" evidence="22">
    <location>
        <begin position="1"/>
        <end position="115"/>
    </location>
</feature>
<evidence type="ECO:0000256" key="8">
    <source>
        <dbReference type="ARBA" id="ARBA00022622"/>
    </source>
</evidence>
<evidence type="ECO:0000256" key="21">
    <source>
        <dbReference type="ARBA" id="ARBA00048494"/>
    </source>
</evidence>
<organism evidence="25 26">
    <name type="scientific">Rhodofomes roseus</name>
    <dbReference type="NCBI Taxonomy" id="34475"/>
    <lineage>
        <taxon>Eukaryota</taxon>
        <taxon>Fungi</taxon>
        <taxon>Dikarya</taxon>
        <taxon>Basidiomycota</taxon>
        <taxon>Agaricomycotina</taxon>
        <taxon>Agaricomycetes</taxon>
        <taxon>Polyporales</taxon>
        <taxon>Rhodofomes</taxon>
    </lineage>
</organism>
<dbReference type="GO" id="GO:0071555">
    <property type="term" value="P:cell wall organization"/>
    <property type="evidence" value="ECO:0007669"/>
    <property type="project" value="UniProtKB-KW"/>
</dbReference>
<feature type="region of interest" description="Disordered" evidence="22">
    <location>
        <begin position="713"/>
        <end position="746"/>
    </location>
</feature>
<evidence type="ECO:0000256" key="15">
    <source>
        <dbReference type="ARBA" id="ARBA00023277"/>
    </source>
</evidence>
<dbReference type="AlphaFoldDB" id="A0A4Y9Z4U9"/>
<dbReference type="GO" id="GO:0000460">
    <property type="term" value="P:maturation of 5.8S rRNA"/>
    <property type="evidence" value="ECO:0007669"/>
    <property type="project" value="TreeGrafter"/>
</dbReference>
<dbReference type="GO" id="GO:0046872">
    <property type="term" value="F:metal ion binding"/>
    <property type="evidence" value="ECO:0007669"/>
    <property type="project" value="UniProtKB-KW"/>
</dbReference>
<accession>A0A4Y9Z4U9</accession>
<proteinExistence type="inferred from homology"/>
<dbReference type="GO" id="GO:0006032">
    <property type="term" value="P:chitin catabolic process"/>
    <property type="evidence" value="ECO:0007669"/>
    <property type="project" value="UniProtKB-KW"/>
</dbReference>
<evidence type="ECO:0000313" key="25">
    <source>
        <dbReference type="EMBL" id="TFY68908.1"/>
    </source>
</evidence>
<keyword evidence="6" id="KW-0134">Cell wall</keyword>
<keyword evidence="15" id="KW-0119">Carbohydrate metabolism</keyword>
<keyword evidence="8" id="KW-0336">GPI-anchor</keyword>
<dbReference type="Proteomes" id="UP000298390">
    <property type="component" value="Unassembled WGS sequence"/>
</dbReference>
<comment type="cofactor">
    <cofactor evidence="1">
        <name>Co(2+)</name>
        <dbReference type="ChEBI" id="CHEBI:48828"/>
    </cofactor>
</comment>
<dbReference type="SUPFAM" id="SSF88713">
    <property type="entry name" value="Glycoside hydrolase/deacetylase"/>
    <property type="match status" value="1"/>
</dbReference>
<sequence length="772" mass="84578">MPSSRFEPSTIKNKVKREEIARKQKKQKGQDKLQRRLALAKAEASDPVAKKKRKEQNVPRTLDNTRVFDPSFLTAQPVASSSSVPDGEPEASSSSAPAEHGTAHPPEEQPQDESAADLANDPFASYFSGDVDPSVPPKVLITTSPRVTRVTYDFCDELVNVLPGAEFIRRKKGKGFEMGRIAGWAAGRGYSHMAVVNEDTKKPNAITLIYLPNGPTAYFKLTSIELSKKIHGHARSTDHFPELVLNGFVTRLGHTVGRLFQTLFPPMPEFQGRQVVTLHNQRDFLFFRRHRYAFRSTEKVGLQEIGPRFTLKLRSLKKGLPAVTNNAEPKKPLEFDDFGETPDSEQTAAGDMETDEVPDGHEDAQSQGQSQKHGPPATDEFLWMWKSTIALSTTYQAGATQTWVPNAPGLPSALPVPSNYPALDKTPPTDSDLVKQWIQEVMNSDVDIPDIPVTNPGACSNNTAAVANASTNCWWTCGGCTRETDVAACPTKNSWGVSYDDGPSPYTPNLLQYFAQQDLRATFFAIGSRIMERPAILQDEFMTGNQVAVHTWSHPYMTTKTTEQVIAELGWTKKLIKDTLGVTPLYWRPPYGDIDDRVRAISTAMNLIPIVWTRISTTQTFDTNDWSIPAGSTDVYQVLDNWEAIMGNSTKIDTGFIVLEHDLFEQTVDVATGYILPQALAHTPKYNMTPIIECLDMPLSNAYVETNDNSSHPLPLASVQATHTGSSPAGASSTDGSSSGGSSGALSRTNTGPVLLSALTGSILAVVSLLLR</sequence>
<evidence type="ECO:0000256" key="9">
    <source>
        <dbReference type="ARBA" id="ARBA00022723"/>
    </source>
</evidence>
<evidence type="ECO:0000256" key="7">
    <source>
        <dbReference type="ARBA" id="ARBA00022525"/>
    </source>
</evidence>
<evidence type="ECO:0000256" key="19">
    <source>
        <dbReference type="ARBA" id="ARBA00023326"/>
    </source>
</evidence>
<keyword evidence="19" id="KW-0624">Polysaccharide degradation</keyword>
<evidence type="ECO:0000256" key="13">
    <source>
        <dbReference type="ARBA" id="ARBA00023136"/>
    </source>
</evidence>
<keyword evidence="16" id="KW-0170">Cobalt</keyword>
<dbReference type="PANTHER" id="PTHR22734">
    <property type="entry name" value="U3 SMALL NUCLEOLAR RIBONUCLEOPROTEIN PROTEIN IMP4"/>
    <property type="match status" value="1"/>
</dbReference>
<dbReference type="InterPro" id="IPR002509">
    <property type="entry name" value="NODB_dom"/>
</dbReference>
<evidence type="ECO:0000256" key="11">
    <source>
        <dbReference type="ARBA" id="ARBA00022801"/>
    </source>
</evidence>
<dbReference type="EC" id="3.5.1.41" evidence="20"/>
<feature type="region of interest" description="Disordered" evidence="22">
    <location>
        <begin position="323"/>
        <end position="377"/>
    </location>
</feature>
<feature type="domain" description="Brix" evidence="23">
    <location>
        <begin position="137"/>
        <end position="322"/>
    </location>
</feature>
<dbReference type="Gene3D" id="3.20.20.370">
    <property type="entry name" value="Glycoside hydrolase/deacetylase"/>
    <property type="match status" value="1"/>
</dbReference>
<feature type="compositionally biased region" description="Low complexity" evidence="22">
    <location>
        <begin position="90"/>
        <end position="99"/>
    </location>
</feature>
<dbReference type="PROSITE" id="PS50833">
    <property type="entry name" value="BRIX"/>
    <property type="match status" value="1"/>
</dbReference>
<evidence type="ECO:0000256" key="12">
    <source>
        <dbReference type="ARBA" id="ARBA00023024"/>
    </source>
</evidence>
<keyword evidence="5" id="KW-1003">Cell membrane</keyword>
<keyword evidence="12" id="KW-0146">Chitin degradation</keyword>
<feature type="domain" description="NodB homology" evidence="24">
    <location>
        <begin position="493"/>
        <end position="691"/>
    </location>
</feature>
<evidence type="ECO:0000256" key="16">
    <source>
        <dbReference type="ARBA" id="ARBA00023285"/>
    </source>
</evidence>
<dbReference type="Pfam" id="PF04427">
    <property type="entry name" value="Brix"/>
    <property type="match status" value="1"/>
</dbReference>
<dbReference type="Pfam" id="PF01522">
    <property type="entry name" value="Polysacc_deac_1"/>
    <property type="match status" value="1"/>
</dbReference>
<reference evidence="25 26" key="1">
    <citation type="submission" date="2019-01" db="EMBL/GenBank/DDBJ databases">
        <title>Genome sequencing of the rare red list fungi Fomitopsis rosea.</title>
        <authorList>
            <person name="Buettner E."/>
            <person name="Kellner H."/>
        </authorList>
    </citation>
    <scope>NUCLEOTIDE SEQUENCE [LARGE SCALE GENOMIC DNA]</scope>
    <source>
        <strain evidence="25 26">DSM 105464</strain>
    </source>
</reference>
<evidence type="ECO:0000259" key="23">
    <source>
        <dbReference type="PROSITE" id="PS50833"/>
    </source>
</evidence>